<evidence type="ECO:0000256" key="4">
    <source>
        <dbReference type="ARBA" id="ARBA00022842"/>
    </source>
</evidence>
<dbReference type="SFLD" id="SFLDG01135">
    <property type="entry name" value="C1.5.6:_HAD__Beta-PGM__Phospha"/>
    <property type="match status" value="1"/>
</dbReference>
<dbReference type="Gene3D" id="3.40.50.1000">
    <property type="entry name" value="HAD superfamily/HAD-like"/>
    <property type="match status" value="1"/>
</dbReference>
<dbReference type="Pfam" id="PF00702">
    <property type="entry name" value="Hydrolase"/>
    <property type="match status" value="1"/>
</dbReference>
<dbReference type="SFLD" id="SFLDG01129">
    <property type="entry name" value="C1.5:_HAD__Beta-PGM__Phosphata"/>
    <property type="match status" value="1"/>
</dbReference>
<evidence type="ECO:0000313" key="5">
    <source>
        <dbReference type="EMBL" id="GAB1583101.1"/>
    </source>
</evidence>
<dbReference type="PANTHER" id="PTHR46193">
    <property type="entry name" value="6-PHOSPHOGLUCONATE PHOSPHATASE"/>
    <property type="match status" value="1"/>
</dbReference>
<protein>
    <submittedName>
        <fullName evidence="5">HAD family phosphatase</fullName>
    </submittedName>
</protein>
<dbReference type="InterPro" id="IPR036412">
    <property type="entry name" value="HAD-like_sf"/>
</dbReference>
<organism evidence="5 6">
    <name type="scientific">Phyllobacterium phragmitis</name>
    <dbReference type="NCBI Taxonomy" id="2670329"/>
    <lineage>
        <taxon>Bacteria</taxon>
        <taxon>Pseudomonadati</taxon>
        <taxon>Pseudomonadota</taxon>
        <taxon>Alphaproteobacteria</taxon>
        <taxon>Hyphomicrobiales</taxon>
        <taxon>Phyllobacteriaceae</taxon>
        <taxon>Phyllobacterium</taxon>
    </lineage>
</organism>
<dbReference type="NCBIfam" id="TIGR01509">
    <property type="entry name" value="HAD-SF-IA-v3"/>
    <property type="match status" value="1"/>
</dbReference>
<dbReference type="SFLD" id="SFLDS00003">
    <property type="entry name" value="Haloacid_Dehalogenase"/>
    <property type="match status" value="1"/>
</dbReference>
<evidence type="ECO:0000256" key="3">
    <source>
        <dbReference type="ARBA" id="ARBA00022723"/>
    </source>
</evidence>
<dbReference type="EMBL" id="BAAFZP010000001">
    <property type="protein sequence ID" value="GAB1583101.1"/>
    <property type="molecule type" value="Genomic_DNA"/>
</dbReference>
<sequence length="252" mass="27234">MNICILVNTYVHSECRNPGDVTKNSFREHQLKTGLNPFDLVIFDCDGVLVDSEPLAALAYHNVYAKEGMPIPEGTVAHGVGRKQADIILKIAELTGHRLPQAAEANIWPETRLLFAESLQPTAGIIDFLERLEIPRCVASSSSPERIEFSLDVTKLRGYFGDAIYSSSMVKRGKPAPDLFLHAAEAMGADPRRCVVIEDSPYGVEGAVAAGMTAIGYTGGGHSYDGHAERLMGQGASAVYSTWEDIAELVIG</sequence>
<accession>A0ABQ0H2F6</accession>
<evidence type="ECO:0000256" key="1">
    <source>
        <dbReference type="ARBA" id="ARBA00001946"/>
    </source>
</evidence>
<keyword evidence="4" id="KW-0460">Magnesium</keyword>
<dbReference type="InterPro" id="IPR051600">
    <property type="entry name" value="Beta-PGM-like"/>
</dbReference>
<dbReference type="Proteomes" id="UP001628091">
    <property type="component" value="Unassembled WGS sequence"/>
</dbReference>
<dbReference type="PANTHER" id="PTHR46193:SF10">
    <property type="entry name" value="6-PHOSPHOGLUCONATE PHOSPHATASE"/>
    <property type="match status" value="1"/>
</dbReference>
<keyword evidence="6" id="KW-1185">Reference proteome</keyword>
<dbReference type="SUPFAM" id="SSF56784">
    <property type="entry name" value="HAD-like"/>
    <property type="match status" value="1"/>
</dbReference>
<comment type="similarity">
    <text evidence="2">Belongs to the HAD-like hydrolase superfamily. CbbY/CbbZ/Gph/YieH family.</text>
</comment>
<dbReference type="InterPro" id="IPR006439">
    <property type="entry name" value="HAD-SF_hydro_IA"/>
</dbReference>
<comment type="cofactor">
    <cofactor evidence="1">
        <name>Mg(2+)</name>
        <dbReference type="ChEBI" id="CHEBI:18420"/>
    </cofactor>
</comment>
<dbReference type="InterPro" id="IPR023214">
    <property type="entry name" value="HAD_sf"/>
</dbReference>
<keyword evidence="3" id="KW-0479">Metal-binding</keyword>
<dbReference type="CDD" id="cd07526">
    <property type="entry name" value="HAD_BPGM_like"/>
    <property type="match status" value="1"/>
</dbReference>
<dbReference type="InterPro" id="IPR023198">
    <property type="entry name" value="PGP-like_dom2"/>
</dbReference>
<dbReference type="Gene3D" id="1.10.150.240">
    <property type="entry name" value="Putative phosphatase, domain 2"/>
    <property type="match status" value="1"/>
</dbReference>
<comment type="caution">
    <text evidence="5">The sequence shown here is derived from an EMBL/GenBank/DDBJ whole genome shotgun (WGS) entry which is preliminary data.</text>
</comment>
<reference evidence="5 6" key="1">
    <citation type="submission" date="2024-10" db="EMBL/GenBank/DDBJ databases">
        <title>Isolation, draft genome sequencing and identification of Phyllobacterium sp. NSA23, isolated from leaf soil.</title>
        <authorList>
            <person name="Akita H."/>
        </authorList>
    </citation>
    <scope>NUCLEOTIDE SEQUENCE [LARGE SCALE GENOMIC DNA]</scope>
    <source>
        <strain evidence="5 6">NSA23</strain>
    </source>
</reference>
<proteinExistence type="inferred from homology"/>
<name>A0ABQ0H2F6_9HYPH</name>
<gene>
    <name evidence="5" type="ORF">PPNSA23_30440</name>
</gene>
<evidence type="ECO:0000256" key="2">
    <source>
        <dbReference type="ARBA" id="ARBA00006171"/>
    </source>
</evidence>
<evidence type="ECO:0000313" key="6">
    <source>
        <dbReference type="Proteomes" id="UP001628091"/>
    </source>
</evidence>